<dbReference type="GO" id="GO:0005179">
    <property type="term" value="F:hormone activity"/>
    <property type="evidence" value="ECO:0007669"/>
    <property type="project" value="UniProtKB-KW"/>
</dbReference>
<protein>
    <recommendedName>
        <fullName evidence="8">Extracellular membrane protein CFEM domain-containing protein</fullName>
    </recommendedName>
</protein>
<evidence type="ECO:0000313" key="6">
    <source>
        <dbReference type="EMBL" id="RPA79645.1"/>
    </source>
</evidence>
<name>A0A3N4I0K7_ASCIM</name>
<comment type="similarity">
    <text evidence="1">Belongs to the stanniocalcin family.</text>
</comment>
<comment type="subunit">
    <text evidence="2">Homodimer; disulfide-linked.</text>
</comment>
<dbReference type="OrthoDB" id="2251794at2759"/>
<sequence>MKFFTAVTTFFALAASSVIAAPTAQATKPSLEHTGGGSSICSAPTGSCNFYSICLEGQYQCGSSGYPLGYGKKYCDKFSANRSNFSSKGKTWVDKTMLCLQKKLVSHAKGGSTCTKIKNAAFASHSTCYVQSGLCDLSVADFKQILSTVDLADMFGGKANLIEVIQSAASCASKFLVLL</sequence>
<feature type="chain" id="PRO_5017986800" description="Extracellular membrane protein CFEM domain-containing protein" evidence="5">
    <location>
        <begin position="21"/>
        <end position="179"/>
    </location>
</feature>
<dbReference type="GO" id="GO:0006874">
    <property type="term" value="P:intracellular calcium ion homeostasis"/>
    <property type="evidence" value="ECO:0007669"/>
    <property type="project" value="TreeGrafter"/>
</dbReference>
<evidence type="ECO:0000256" key="2">
    <source>
        <dbReference type="ARBA" id="ARBA00011748"/>
    </source>
</evidence>
<accession>A0A3N4I0K7</accession>
<dbReference type="GO" id="GO:0005576">
    <property type="term" value="C:extracellular region"/>
    <property type="evidence" value="ECO:0007669"/>
    <property type="project" value="InterPro"/>
</dbReference>
<keyword evidence="5" id="KW-0732">Signal</keyword>
<dbReference type="Pfam" id="PF03298">
    <property type="entry name" value="Stanniocalcin"/>
    <property type="match status" value="1"/>
</dbReference>
<dbReference type="PANTHER" id="PTHR11245:SF6">
    <property type="entry name" value="DUF19 DOMAIN-CONTAINING PROTEIN"/>
    <property type="match status" value="1"/>
</dbReference>
<gene>
    <name evidence="6" type="ORF">BJ508DRAFT_415798</name>
</gene>
<keyword evidence="7" id="KW-1185">Reference proteome</keyword>
<evidence type="ECO:0000256" key="1">
    <source>
        <dbReference type="ARBA" id="ARBA00008693"/>
    </source>
</evidence>
<proteinExistence type="inferred from homology"/>
<dbReference type="InterPro" id="IPR004978">
    <property type="entry name" value="Stanniocalcin"/>
</dbReference>
<dbReference type="EMBL" id="ML119696">
    <property type="protein sequence ID" value="RPA79645.1"/>
    <property type="molecule type" value="Genomic_DNA"/>
</dbReference>
<dbReference type="PANTHER" id="PTHR11245">
    <property type="entry name" value="STANNIOCALCIN"/>
    <property type="match status" value="1"/>
</dbReference>
<keyword evidence="4" id="KW-1015">Disulfide bond</keyword>
<evidence type="ECO:0000256" key="4">
    <source>
        <dbReference type="ARBA" id="ARBA00023157"/>
    </source>
</evidence>
<organism evidence="6 7">
    <name type="scientific">Ascobolus immersus RN42</name>
    <dbReference type="NCBI Taxonomy" id="1160509"/>
    <lineage>
        <taxon>Eukaryota</taxon>
        <taxon>Fungi</taxon>
        <taxon>Dikarya</taxon>
        <taxon>Ascomycota</taxon>
        <taxon>Pezizomycotina</taxon>
        <taxon>Pezizomycetes</taxon>
        <taxon>Pezizales</taxon>
        <taxon>Ascobolaceae</taxon>
        <taxon>Ascobolus</taxon>
    </lineage>
</organism>
<dbReference type="Proteomes" id="UP000275078">
    <property type="component" value="Unassembled WGS sequence"/>
</dbReference>
<dbReference type="STRING" id="1160509.A0A3N4I0K7"/>
<evidence type="ECO:0000313" key="7">
    <source>
        <dbReference type="Proteomes" id="UP000275078"/>
    </source>
</evidence>
<dbReference type="AlphaFoldDB" id="A0A3N4I0K7"/>
<feature type="signal peptide" evidence="5">
    <location>
        <begin position="1"/>
        <end position="20"/>
    </location>
</feature>
<evidence type="ECO:0000256" key="3">
    <source>
        <dbReference type="ARBA" id="ARBA00022702"/>
    </source>
</evidence>
<evidence type="ECO:0000256" key="5">
    <source>
        <dbReference type="SAM" id="SignalP"/>
    </source>
</evidence>
<keyword evidence="3" id="KW-0372">Hormone</keyword>
<reference evidence="6 7" key="1">
    <citation type="journal article" date="2018" name="Nat. Ecol. Evol.">
        <title>Pezizomycetes genomes reveal the molecular basis of ectomycorrhizal truffle lifestyle.</title>
        <authorList>
            <person name="Murat C."/>
            <person name="Payen T."/>
            <person name="Noel B."/>
            <person name="Kuo A."/>
            <person name="Morin E."/>
            <person name="Chen J."/>
            <person name="Kohler A."/>
            <person name="Krizsan K."/>
            <person name="Balestrini R."/>
            <person name="Da Silva C."/>
            <person name="Montanini B."/>
            <person name="Hainaut M."/>
            <person name="Levati E."/>
            <person name="Barry K.W."/>
            <person name="Belfiori B."/>
            <person name="Cichocki N."/>
            <person name="Clum A."/>
            <person name="Dockter R.B."/>
            <person name="Fauchery L."/>
            <person name="Guy J."/>
            <person name="Iotti M."/>
            <person name="Le Tacon F."/>
            <person name="Lindquist E.A."/>
            <person name="Lipzen A."/>
            <person name="Malagnac F."/>
            <person name="Mello A."/>
            <person name="Molinier V."/>
            <person name="Miyauchi S."/>
            <person name="Poulain J."/>
            <person name="Riccioni C."/>
            <person name="Rubini A."/>
            <person name="Sitrit Y."/>
            <person name="Splivallo R."/>
            <person name="Traeger S."/>
            <person name="Wang M."/>
            <person name="Zifcakova L."/>
            <person name="Wipf D."/>
            <person name="Zambonelli A."/>
            <person name="Paolocci F."/>
            <person name="Nowrousian M."/>
            <person name="Ottonello S."/>
            <person name="Baldrian P."/>
            <person name="Spatafora J.W."/>
            <person name="Henrissat B."/>
            <person name="Nagy L.G."/>
            <person name="Aury J.M."/>
            <person name="Wincker P."/>
            <person name="Grigoriev I.V."/>
            <person name="Bonfante P."/>
            <person name="Martin F.M."/>
        </authorList>
    </citation>
    <scope>NUCLEOTIDE SEQUENCE [LARGE SCALE GENOMIC DNA]</scope>
    <source>
        <strain evidence="6 7">RN42</strain>
    </source>
</reference>
<evidence type="ECO:0008006" key="8">
    <source>
        <dbReference type="Google" id="ProtNLM"/>
    </source>
</evidence>